<dbReference type="AlphaFoldDB" id="A0AAW4X2L3"/>
<name>A0AAW4X2L3_9FIRM</name>
<comment type="caution">
    <text evidence="1">The sequence shown here is derived from an EMBL/GenBank/DDBJ whole genome shotgun (WGS) entry which is preliminary data.</text>
</comment>
<proteinExistence type="predicted"/>
<evidence type="ECO:0000313" key="2">
    <source>
        <dbReference type="Proteomes" id="UP001199296"/>
    </source>
</evidence>
<protein>
    <submittedName>
        <fullName evidence="1">Uncharacterized protein</fullName>
    </submittedName>
</protein>
<reference evidence="1 2" key="1">
    <citation type="submission" date="2021-10" db="EMBL/GenBank/DDBJ databases">
        <authorList>
            <person name="Grouzdev D.S."/>
            <person name="Pantiukh K.S."/>
            <person name="Krutkina M.S."/>
        </authorList>
    </citation>
    <scope>NUCLEOTIDE SEQUENCE [LARGE SCALE GENOMIC DNA]</scope>
    <source>
        <strain evidence="1 2">Z-7514</strain>
    </source>
</reference>
<dbReference type="EMBL" id="JAJFAT010000035">
    <property type="protein sequence ID" value="MCC3146061.1"/>
    <property type="molecule type" value="Genomic_DNA"/>
</dbReference>
<sequence>MYIRNDKTAVRLVFFTKCRKDYFDNGSLPAREDYLRTGLFILQRSIRFASRDEKPYKEDWDYINAILDKLRKIKRESIN</sequence>
<organism evidence="1 2">
    <name type="scientific">Halanaerobium polyolivorans</name>
    <dbReference type="NCBI Taxonomy" id="2886943"/>
    <lineage>
        <taxon>Bacteria</taxon>
        <taxon>Bacillati</taxon>
        <taxon>Bacillota</taxon>
        <taxon>Clostridia</taxon>
        <taxon>Halanaerobiales</taxon>
        <taxon>Halanaerobiaceae</taxon>
        <taxon>Halanaerobium</taxon>
    </lineage>
</organism>
<gene>
    <name evidence="1" type="ORF">LJ207_12140</name>
</gene>
<accession>A0AAW4X2L3</accession>
<dbReference type="RefSeq" id="WP_229346759.1">
    <property type="nucleotide sequence ID" value="NZ_JAJFAT010000035.1"/>
</dbReference>
<dbReference type="Proteomes" id="UP001199296">
    <property type="component" value="Unassembled WGS sequence"/>
</dbReference>
<evidence type="ECO:0000313" key="1">
    <source>
        <dbReference type="EMBL" id="MCC3146061.1"/>
    </source>
</evidence>
<keyword evidence="2" id="KW-1185">Reference proteome</keyword>